<dbReference type="RefSeq" id="WP_332864682.1">
    <property type="nucleotide sequence ID" value="NZ_JBAFSM010000013.1"/>
</dbReference>
<keyword evidence="2" id="KW-1185">Reference proteome</keyword>
<dbReference type="AlphaFoldDB" id="A0AAW9QUV6"/>
<comment type="caution">
    <text evidence="1">The sequence shown here is derived from an EMBL/GenBank/DDBJ whole genome shotgun (WGS) entry which is preliminary data.</text>
</comment>
<sequence length="117" mass="13246">MEPDSLPTELILTHPRRSLGEIRLDWTPQPGNYLAVKGETYAVLERHHHYQYRIGGYCLQKISLYVQTARPPVETSFIDGRTVIGDASCRFNAHSELIRCAINPEGPCEGCRSYELA</sequence>
<dbReference type="Pfam" id="PF20065">
    <property type="entry name" value="DUF6464"/>
    <property type="match status" value="1"/>
</dbReference>
<organism evidence="1 2">
    <name type="scientific">Pannus brasiliensis CCIBt3594</name>
    <dbReference type="NCBI Taxonomy" id="1427578"/>
    <lineage>
        <taxon>Bacteria</taxon>
        <taxon>Bacillati</taxon>
        <taxon>Cyanobacteriota</taxon>
        <taxon>Cyanophyceae</taxon>
        <taxon>Oscillatoriophycideae</taxon>
        <taxon>Chroococcales</taxon>
        <taxon>Microcystaceae</taxon>
        <taxon>Pannus</taxon>
    </lineage>
</organism>
<proteinExistence type="predicted"/>
<dbReference type="InterPro" id="IPR045589">
    <property type="entry name" value="DUF6464"/>
</dbReference>
<protein>
    <submittedName>
        <fullName evidence="1">DUF6464 family protein</fullName>
    </submittedName>
</protein>
<evidence type="ECO:0000313" key="1">
    <source>
        <dbReference type="EMBL" id="MEG3437198.1"/>
    </source>
</evidence>
<evidence type="ECO:0000313" key="2">
    <source>
        <dbReference type="Proteomes" id="UP001328733"/>
    </source>
</evidence>
<dbReference type="EMBL" id="JBAFSM010000013">
    <property type="protein sequence ID" value="MEG3437198.1"/>
    <property type="molecule type" value="Genomic_DNA"/>
</dbReference>
<accession>A0AAW9QUV6</accession>
<reference evidence="1 2" key="1">
    <citation type="submission" date="2024-01" db="EMBL/GenBank/DDBJ databases">
        <title>Genomic insights into the taxonomy and metabolism of the cyanobacterium Pannus brasiliensis CCIBt3594.</title>
        <authorList>
            <person name="Machado M."/>
            <person name="Botero N.B."/>
            <person name="Andreote A.P.D."/>
            <person name="Feitosa A.M.T."/>
            <person name="Popin R."/>
            <person name="Sivonen K."/>
            <person name="Fiore M.F."/>
        </authorList>
    </citation>
    <scope>NUCLEOTIDE SEQUENCE [LARGE SCALE GENOMIC DNA]</scope>
    <source>
        <strain evidence="1 2">CCIBt3594</strain>
    </source>
</reference>
<gene>
    <name evidence="1" type="ORF">V0288_08710</name>
</gene>
<dbReference type="Proteomes" id="UP001328733">
    <property type="component" value="Unassembled WGS sequence"/>
</dbReference>
<name>A0AAW9QUV6_9CHRO</name>